<evidence type="ECO:0000256" key="1">
    <source>
        <dbReference type="SAM" id="Phobius"/>
    </source>
</evidence>
<keyword evidence="1" id="KW-0812">Transmembrane</keyword>
<accession>N9DM43</accession>
<evidence type="ECO:0000313" key="3">
    <source>
        <dbReference type="Proteomes" id="UP000018460"/>
    </source>
</evidence>
<feature type="transmembrane region" description="Helical" evidence="1">
    <location>
        <begin position="12"/>
        <end position="30"/>
    </location>
</feature>
<name>N9DM43_9GAMM</name>
<gene>
    <name evidence="2" type="ORF">F941_03066</name>
</gene>
<proteinExistence type="predicted"/>
<keyword evidence="1" id="KW-1133">Transmembrane helix</keyword>
<reference evidence="2 3" key="1">
    <citation type="submission" date="2013-02" db="EMBL/GenBank/DDBJ databases">
        <title>The Genome Sequence of Acinetobacter bouvetii CIP 107468.</title>
        <authorList>
            <consortium name="The Broad Institute Genome Sequencing Platform"/>
            <consortium name="The Broad Institute Genome Sequencing Center for Infectious Disease"/>
            <person name="Cerqueira G."/>
            <person name="Feldgarden M."/>
            <person name="Courvalin P."/>
            <person name="Perichon B."/>
            <person name="Grillot-Courvalin C."/>
            <person name="Clermont D."/>
            <person name="Rocha E."/>
            <person name="Yoon E.-J."/>
            <person name="Nemec A."/>
            <person name="Walker B."/>
            <person name="Young S.K."/>
            <person name="Zeng Q."/>
            <person name="Gargeya S."/>
            <person name="Fitzgerald M."/>
            <person name="Haas B."/>
            <person name="Abouelleil A."/>
            <person name="Alvarado L."/>
            <person name="Arachchi H.M."/>
            <person name="Berlin A.M."/>
            <person name="Chapman S.B."/>
            <person name="Dewar J."/>
            <person name="Goldberg J."/>
            <person name="Griggs A."/>
            <person name="Gujja S."/>
            <person name="Hansen M."/>
            <person name="Howarth C."/>
            <person name="Imamovic A."/>
            <person name="Larimer J."/>
            <person name="McCowan C."/>
            <person name="Murphy C."/>
            <person name="Neiman D."/>
            <person name="Pearson M."/>
            <person name="Priest M."/>
            <person name="Roberts A."/>
            <person name="Saif S."/>
            <person name="Shea T."/>
            <person name="Sisk P."/>
            <person name="Sykes S."/>
            <person name="Wortman J."/>
            <person name="Nusbaum C."/>
            <person name="Birren B."/>
        </authorList>
    </citation>
    <scope>NUCLEOTIDE SEQUENCE [LARGE SCALE GENOMIC DNA]</scope>
    <source>
        <strain evidence="2 3">CIP 107468</strain>
    </source>
</reference>
<organism evidence="2 3">
    <name type="scientific">Acinetobacter bouvetii DSM 14964 = CIP 107468</name>
    <dbReference type="NCBI Taxonomy" id="1120925"/>
    <lineage>
        <taxon>Bacteria</taxon>
        <taxon>Pseudomonadati</taxon>
        <taxon>Pseudomonadota</taxon>
        <taxon>Gammaproteobacteria</taxon>
        <taxon>Moraxellales</taxon>
        <taxon>Moraxellaceae</taxon>
        <taxon>Acinetobacter</taxon>
    </lineage>
</organism>
<dbReference type="EMBL" id="APQD01000023">
    <property type="protein sequence ID" value="ENV81508.1"/>
    <property type="molecule type" value="Genomic_DNA"/>
</dbReference>
<dbReference type="Proteomes" id="UP000018460">
    <property type="component" value="Unassembled WGS sequence"/>
</dbReference>
<sequence>MYTKMPDQSSGIFYIGLNLTLNVILNTHGFS</sequence>
<keyword evidence="3" id="KW-1185">Reference proteome</keyword>
<keyword evidence="1" id="KW-0472">Membrane</keyword>
<evidence type="ECO:0000313" key="2">
    <source>
        <dbReference type="EMBL" id="ENV81508.1"/>
    </source>
</evidence>
<comment type="caution">
    <text evidence="2">The sequence shown here is derived from an EMBL/GenBank/DDBJ whole genome shotgun (WGS) entry which is preliminary data.</text>
</comment>
<protein>
    <submittedName>
        <fullName evidence="2">Uncharacterized protein</fullName>
    </submittedName>
</protein>
<dbReference type="AlphaFoldDB" id="N9DM43"/>